<dbReference type="InterPro" id="IPR036930">
    <property type="entry name" value="WGR_dom_sf"/>
</dbReference>
<feature type="chain" id="PRO_5034451309" evidence="2">
    <location>
        <begin position="24"/>
        <end position="137"/>
    </location>
</feature>
<evidence type="ECO:0000256" key="2">
    <source>
        <dbReference type="SAM" id="SignalP"/>
    </source>
</evidence>
<feature type="compositionally biased region" description="Basic and acidic residues" evidence="1">
    <location>
        <begin position="50"/>
        <end position="66"/>
    </location>
</feature>
<feature type="region of interest" description="Disordered" evidence="1">
    <location>
        <begin position="45"/>
        <end position="66"/>
    </location>
</feature>
<organism evidence="3">
    <name type="scientific">Capra hircus</name>
    <name type="common">Goat</name>
    <dbReference type="NCBI Taxonomy" id="9925"/>
    <lineage>
        <taxon>Eukaryota</taxon>
        <taxon>Metazoa</taxon>
        <taxon>Chordata</taxon>
        <taxon>Craniata</taxon>
        <taxon>Vertebrata</taxon>
        <taxon>Euteleostomi</taxon>
        <taxon>Mammalia</taxon>
        <taxon>Eutheria</taxon>
        <taxon>Laurasiatheria</taxon>
        <taxon>Artiodactyla</taxon>
        <taxon>Ruminantia</taxon>
        <taxon>Pecora</taxon>
        <taxon>Bovidae</taxon>
        <taxon>Caprinae</taxon>
        <taxon>Capra</taxon>
    </lineage>
</organism>
<keyword evidence="2" id="KW-0732">Signal</keyword>
<dbReference type="SUPFAM" id="SSF142921">
    <property type="entry name" value="WGR domain-like"/>
    <property type="match status" value="1"/>
</dbReference>
<feature type="signal peptide" evidence="2">
    <location>
        <begin position="1"/>
        <end position="23"/>
    </location>
</feature>
<dbReference type="CDD" id="cd22252">
    <property type="entry name" value="PARP2_NTR"/>
    <property type="match status" value="1"/>
</dbReference>
<sequence>HHVQCVLILLLLCPFFLPILNEAERVNNGKTVAEDPPPAKKIRKCHRVKKEPVAEDNDRTEDKQESVKTLLLKGKAPVDPECTAKVGKAHVYCEGNDVYDVMLNQVREETENFFLIISDDSVPKPRSLILKSLILAP</sequence>
<reference evidence="3" key="2">
    <citation type="submission" date="2025-08" db="UniProtKB">
        <authorList>
            <consortium name="Ensembl"/>
        </authorList>
    </citation>
    <scope>IDENTIFICATION</scope>
</reference>
<proteinExistence type="predicted"/>
<reference evidence="3" key="1">
    <citation type="submission" date="2019-03" db="EMBL/GenBank/DDBJ databases">
        <title>Genome sequencing and reference-guided assembly of Black Bengal Goat (Capra hircus).</title>
        <authorList>
            <person name="Siddiki A.Z."/>
            <person name="Baten A."/>
            <person name="Billah M."/>
            <person name="Alam M.A.U."/>
            <person name="Shawrob K.S.M."/>
            <person name="Saha S."/>
            <person name="Chowdhury M."/>
            <person name="Rahman A.H."/>
            <person name="Stear M."/>
            <person name="Miah G."/>
            <person name="Das G.B."/>
            <person name="Hossain M.M."/>
            <person name="Kumkum M."/>
            <person name="Islam M.S."/>
            <person name="Mollah A.M."/>
            <person name="Ahsan A."/>
            <person name="Tusar F."/>
            <person name="Khan M.K.I."/>
        </authorList>
    </citation>
    <scope>NUCLEOTIDE SEQUENCE [LARGE SCALE GENOMIC DNA]</scope>
</reference>
<dbReference type="Ensembl" id="ENSCHIT00010034153.1">
    <property type="protein sequence ID" value="ENSCHIP00010024087.1"/>
    <property type="gene ID" value="ENSCHIG00010018003.1"/>
</dbReference>
<dbReference type="AlphaFoldDB" id="A0A8C2R692"/>
<name>A0A8C2R692_CAPHI</name>
<protein>
    <submittedName>
        <fullName evidence="3">Uncharacterized protein</fullName>
    </submittedName>
</protein>
<evidence type="ECO:0000256" key="1">
    <source>
        <dbReference type="SAM" id="MobiDB-lite"/>
    </source>
</evidence>
<accession>A0A8C2R692</accession>
<evidence type="ECO:0000313" key="3">
    <source>
        <dbReference type="Ensembl" id="ENSCHIP00010024087.1"/>
    </source>
</evidence>